<gene>
    <name evidence="1" type="ORF">Abafar_00043</name>
</gene>
<sequence>MSQMNPVSNAGTSSSEREFGKLFIETALMDLGVTLQQKNSDYKIDGEFSNFEYAAEIAGTDTLGAIMTQIGIKLGRLKGLPEEVYNESKLDTFKDLAGYAIILYAYALKMEDESAQ</sequence>
<reference evidence="1" key="1">
    <citation type="submission" date="2024-05" db="EMBL/GenBank/DDBJ databases">
        <title>Isolation and characterization of the new Streptomyces phages Kamino, Geonosis, Abafar and Scarif infecting a broad range of host species.</title>
        <authorList>
            <person name="Rackow B."/>
            <person name="Rolland C."/>
            <person name="Mohnen I."/>
            <person name="Wittmann J."/>
            <person name="Muesken M."/>
            <person name="Overmann J."/>
            <person name="Frunzke J."/>
        </authorList>
    </citation>
    <scope>NUCLEOTIDE SEQUENCE</scope>
</reference>
<evidence type="ECO:0008006" key="2">
    <source>
        <dbReference type="Google" id="ProtNLM"/>
    </source>
</evidence>
<protein>
    <recommendedName>
        <fullName evidence="2">Nucleotide modification associated domain-containing protein</fullName>
    </recommendedName>
</protein>
<proteinExistence type="predicted"/>
<accession>A0AAU7GZZ1</accession>
<name>A0AAU7GZZ1_9CAUD</name>
<evidence type="ECO:0000313" key="1">
    <source>
        <dbReference type="EMBL" id="XBM94936.1"/>
    </source>
</evidence>
<organism evidence="1">
    <name type="scientific">Streptomyces phage Abafar</name>
    <dbReference type="NCBI Taxonomy" id="3158855"/>
    <lineage>
        <taxon>Viruses</taxon>
        <taxon>Duplodnaviria</taxon>
        <taxon>Heunggongvirae</taxon>
        <taxon>Uroviricota</taxon>
        <taxon>Caudoviricetes</taxon>
    </lineage>
</organism>
<dbReference type="EMBL" id="PP750865">
    <property type="protein sequence ID" value="XBM94936.1"/>
    <property type="molecule type" value="Genomic_DNA"/>
</dbReference>